<name>A0AAN7UNJ1_9PEZI</name>
<organism evidence="2 3">
    <name type="scientific">Xylaria bambusicola</name>
    <dbReference type="NCBI Taxonomy" id="326684"/>
    <lineage>
        <taxon>Eukaryota</taxon>
        <taxon>Fungi</taxon>
        <taxon>Dikarya</taxon>
        <taxon>Ascomycota</taxon>
        <taxon>Pezizomycotina</taxon>
        <taxon>Sordariomycetes</taxon>
        <taxon>Xylariomycetidae</taxon>
        <taxon>Xylariales</taxon>
        <taxon>Xylariaceae</taxon>
        <taxon>Xylaria</taxon>
    </lineage>
</organism>
<dbReference type="PANTHER" id="PTHR36183:SF2">
    <property type="entry name" value="BETA-GLUCURONIDASE C-TERMINAL DOMAIN-CONTAINING PROTEIN"/>
    <property type="match status" value="1"/>
</dbReference>
<dbReference type="InterPro" id="IPR052974">
    <property type="entry name" value="GH79_Enzymes"/>
</dbReference>
<keyword evidence="3" id="KW-1185">Reference proteome</keyword>
<proteinExistence type="predicted"/>
<dbReference type="EMBL" id="JAWHQM010000016">
    <property type="protein sequence ID" value="KAK5630579.1"/>
    <property type="molecule type" value="Genomic_DNA"/>
</dbReference>
<dbReference type="AlphaFoldDB" id="A0AAN7UNJ1"/>
<comment type="caution">
    <text evidence="2">The sequence shown here is derived from an EMBL/GenBank/DDBJ whole genome shotgun (WGS) entry which is preliminary data.</text>
</comment>
<sequence length="205" mass="22073">MDSVYSRTGGKPNIRLGGTSPDYGRYIPDQVEPALPVAEQDNYQNIGGTTIGPSYWPYTKNFQNAVYIIQVPLATTNISEPIAWTKSALESIPEDRIFSIQPGNEPDLYADGFTGANGIPLRPPEYHGTLTSETYVGNWTRYVAAIKDAVSALPEGRVFSAFDLAGVNSFPVDVCFDLGIDEGGVIKEVAGHYYQGQAGTAATLG</sequence>
<dbReference type="Gene3D" id="3.20.20.80">
    <property type="entry name" value="Glycosidases"/>
    <property type="match status" value="1"/>
</dbReference>
<evidence type="ECO:0000313" key="3">
    <source>
        <dbReference type="Proteomes" id="UP001305414"/>
    </source>
</evidence>
<gene>
    <name evidence="2" type="ORF">RRF57_006294</name>
</gene>
<evidence type="ECO:0000313" key="2">
    <source>
        <dbReference type="EMBL" id="KAK5630579.1"/>
    </source>
</evidence>
<dbReference type="Proteomes" id="UP001305414">
    <property type="component" value="Unassembled WGS sequence"/>
</dbReference>
<reference evidence="2 3" key="1">
    <citation type="submission" date="2023-10" db="EMBL/GenBank/DDBJ databases">
        <title>Draft genome sequence of Xylaria bambusicola isolate GMP-LS, the root and basal stem rot pathogen of sugarcane in Indonesia.</title>
        <authorList>
            <person name="Selvaraj P."/>
            <person name="Muralishankar V."/>
            <person name="Muruganantham S."/>
            <person name="Sp S."/>
            <person name="Haryani S."/>
            <person name="Lau K.J.X."/>
            <person name="Naqvi N.I."/>
        </authorList>
    </citation>
    <scope>NUCLEOTIDE SEQUENCE [LARGE SCALE GENOMIC DNA]</scope>
    <source>
        <strain evidence="2">GMP-LS</strain>
    </source>
</reference>
<protein>
    <recommendedName>
        <fullName evidence="4">Glycoside hydrolase family 79 protein</fullName>
    </recommendedName>
</protein>
<dbReference type="PANTHER" id="PTHR36183">
    <property type="entry name" value="BETA-GLUCURONIDASE"/>
    <property type="match status" value="1"/>
</dbReference>
<evidence type="ECO:0000256" key="1">
    <source>
        <dbReference type="SAM" id="MobiDB-lite"/>
    </source>
</evidence>
<evidence type="ECO:0008006" key="4">
    <source>
        <dbReference type="Google" id="ProtNLM"/>
    </source>
</evidence>
<feature type="region of interest" description="Disordered" evidence="1">
    <location>
        <begin position="1"/>
        <end position="23"/>
    </location>
</feature>
<accession>A0AAN7UNJ1</accession>